<dbReference type="OrthoDB" id="341912at2"/>
<proteinExistence type="predicted"/>
<keyword evidence="2" id="KW-0413">Isomerase</keyword>
<feature type="compositionally biased region" description="Basic and acidic residues" evidence="1">
    <location>
        <begin position="233"/>
        <end position="245"/>
    </location>
</feature>
<comment type="caution">
    <text evidence="2">The sequence shown here is derived from an EMBL/GenBank/DDBJ whole genome shotgun (WGS) entry which is preliminary data.</text>
</comment>
<evidence type="ECO:0000313" key="2">
    <source>
        <dbReference type="EMBL" id="TGK10069.1"/>
    </source>
</evidence>
<organism evidence="2 3">
    <name type="scientific">Leptospira fletcheri</name>
    <dbReference type="NCBI Taxonomy" id="2484981"/>
    <lineage>
        <taxon>Bacteria</taxon>
        <taxon>Pseudomonadati</taxon>
        <taxon>Spirochaetota</taxon>
        <taxon>Spirochaetia</taxon>
        <taxon>Leptospirales</taxon>
        <taxon>Leptospiraceae</taxon>
        <taxon>Leptospira</taxon>
    </lineage>
</organism>
<dbReference type="PANTHER" id="PTHR11941">
    <property type="entry name" value="ENOYL-COA HYDRATASE-RELATED"/>
    <property type="match status" value="1"/>
</dbReference>
<evidence type="ECO:0000256" key="1">
    <source>
        <dbReference type="SAM" id="MobiDB-lite"/>
    </source>
</evidence>
<dbReference type="GO" id="GO:0006635">
    <property type="term" value="P:fatty acid beta-oxidation"/>
    <property type="evidence" value="ECO:0007669"/>
    <property type="project" value="TreeGrafter"/>
</dbReference>
<dbReference type="EMBL" id="RQET01000008">
    <property type="protein sequence ID" value="TGK10069.1"/>
    <property type="molecule type" value="Genomic_DNA"/>
</dbReference>
<dbReference type="Proteomes" id="UP000298458">
    <property type="component" value="Unassembled WGS sequence"/>
</dbReference>
<keyword evidence="3" id="KW-1185">Reference proteome</keyword>
<protein>
    <submittedName>
        <fullName evidence="2">Enoyl-CoA hydratase/isomerase family protein</fullName>
    </submittedName>
</protein>
<dbReference type="GO" id="GO:0016853">
    <property type="term" value="F:isomerase activity"/>
    <property type="evidence" value="ECO:0007669"/>
    <property type="project" value="UniProtKB-KW"/>
</dbReference>
<accession>A0A4V6QKQ7</accession>
<evidence type="ECO:0000313" key="3">
    <source>
        <dbReference type="Proteomes" id="UP000298458"/>
    </source>
</evidence>
<dbReference type="InterPro" id="IPR001753">
    <property type="entry name" value="Enoyl-CoA_hydra/iso"/>
</dbReference>
<gene>
    <name evidence="2" type="ORF">EHO60_12020</name>
</gene>
<dbReference type="Pfam" id="PF00378">
    <property type="entry name" value="ECH_1"/>
    <property type="match status" value="1"/>
</dbReference>
<dbReference type="InterPro" id="IPR029045">
    <property type="entry name" value="ClpP/crotonase-like_dom_sf"/>
</dbReference>
<dbReference type="PANTHER" id="PTHR11941:SF54">
    <property type="entry name" value="ENOYL-COA HYDRATASE, MITOCHONDRIAL"/>
    <property type="match status" value="1"/>
</dbReference>
<dbReference type="AlphaFoldDB" id="A0A4V6QKQ7"/>
<sequence length="260" mass="28593">MGVAMDSIRFAVEDGIGRIGLNTDERNSFTLAEFRKLEEVLDGAAKSTLSALVIASDREGVFSQGLNLSELNSEESRKDLSPFLNHFFGILEKIYFFPSPVIAEVGGHAIGYGAMIAIASDFRMGLANLRMGLPEVKIGIRVPASVARMLANIVGWKETEQHIISGDMYKGSEAFEIGLLDEVYQTSSELKVASSKLAKKISKNSRSAVRASKEGMRHLNRELAEIFKYDKEKTKESLRTSDAHEGVAASITGRRPEFEK</sequence>
<feature type="region of interest" description="Disordered" evidence="1">
    <location>
        <begin position="233"/>
        <end position="260"/>
    </location>
</feature>
<name>A0A4V6QKQ7_9LEPT</name>
<reference evidence="2" key="1">
    <citation type="journal article" date="2019" name="PLoS Negl. Trop. Dis.">
        <title>Revisiting the worldwide diversity of Leptospira species in the environment.</title>
        <authorList>
            <person name="Vincent A.T."/>
            <person name="Schiettekatte O."/>
            <person name="Bourhy P."/>
            <person name="Veyrier F.J."/>
            <person name="Picardeau M."/>
        </authorList>
    </citation>
    <scope>NUCLEOTIDE SEQUENCE [LARGE SCALE GENOMIC DNA]</scope>
    <source>
        <strain evidence="2">SSW15</strain>
    </source>
</reference>
<dbReference type="CDD" id="cd06558">
    <property type="entry name" value="crotonase-like"/>
    <property type="match status" value="1"/>
</dbReference>
<dbReference type="SUPFAM" id="SSF52096">
    <property type="entry name" value="ClpP/crotonase"/>
    <property type="match status" value="1"/>
</dbReference>
<dbReference type="Gene3D" id="3.90.226.10">
    <property type="entry name" value="2-enoyl-CoA Hydratase, Chain A, domain 1"/>
    <property type="match status" value="1"/>
</dbReference>